<evidence type="ECO:0000256" key="3">
    <source>
        <dbReference type="ARBA" id="ARBA00022676"/>
    </source>
</evidence>
<feature type="non-terminal residue" evidence="7">
    <location>
        <position position="503"/>
    </location>
</feature>
<dbReference type="EMBL" id="CATQJA010002710">
    <property type="protein sequence ID" value="CAJ0587359.1"/>
    <property type="molecule type" value="Genomic_DNA"/>
</dbReference>
<comment type="similarity">
    <text evidence="2 6">Belongs to the glycosyltransferase 92 family.</text>
</comment>
<dbReference type="AlphaFoldDB" id="A0AA36GBB7"/>
<keyword evidence="3 6" id="KW-0328">Glycosyltransferase</keyword>
<feature type="transmembrane region" description="Helical" evidence="6">
    <location>
        <begin position="7"/>
        <end position="24"/>
    </location>
</feature>
<organism evidence="7 8">
    <name type="scientific">Mesorhabditis spiculigera</name>
    <dbReference type="NCBI Taxonomy" id="96644"/>
    <lineage>
        <taxon>Eukaryota</taxon>
        <taxon>Metazoa</taxon>
        <taxon>Ecdysozoa</taxon>
        <taxon>Nematoda</taxon>
        <taxon>Chromadorea</taxon>
        <taxon>Rhabditida</taxon>
        <taxon>Rhabditina</taxon>
        <taxon>Rhabditomorpha</taxon>
        <taxon>Rhabditoidea</taxon>
        <taxon>Rhabditidae</taxon>
        <taxon>Mesorhabditinae</taxon>
        <taxon>Mesorhabditis</taxon>
    </lineage>
</organism>
<keyword evidence="6" id="KW-1133">Transmembrane helix</keyword>
<protein>
    <recommendedName>
        <fullName evidence="6">Glycosyltransferase family 92 protein</fullName>
        <ecNumber evidence="6">2.4.1.-</ecNumber>
    </recommendedName>
</protein>
<dbReference type="Proteomes" id="UP001177023">
    <property type="component" value="Unassembled WGS sequence"/>
</dbReference>
<evidence type="ECO:0000256" key="1">
    <source>
        <dbReference type="ARBA" id="ARBA00004167"/>
    </source>
</evidence>
<proteinExistence type="inferred from homology"/>
<comment type="caution">
    <text evidence="7">The sequence shown here is derived from an EMBL/GenBank/DDBJ whole genome shotgun (WGS) entry which is preliminary data.</text>
</comment>
<keyword evidence="6" id="KW-0812">Transmembrane</keyword>
<evidence type="ECO:0000256" key="6">
    <source>
        <dbReference type="RuleBase" id="RU366017"/>
    </source>
</evidence>
<comment type="subcellular location">
    <subcellularLocation>
        <location evidence="1">Membrane</location>
        <topology evidence="1">Single-pass membrane protein</topology>
    </subcellularLocation>
</comment>
<evidence type="ECO:0000313" key="7">
    <source>
        <dbReference type="EMBL" id="CAJ0587359.1"/>
    </source>
</evidence>
<keyword evidence="5 6" id="KW-0472">Membrane</keyword>
<evidence type="ECO:0000313" key="8">
    <source>
        <dbReference type="Proteomes" id="UP001177023"/>
    </source>
</evidence>
<dbReference type="InterPro" id="IPR008166">
    <property type="entry name" value="Glyco_transf_92"/>
</dbReference>
<reference evidence="7" key="1">
    <citation type="submission" date="2023-06" db="EMBL/GenBank/DDBJ databases">
        <authorList>
            <person name="Delattre M."/>
        </authorList>
    </citation>
    <scope>NUCLEOTIDE SEQUENCE</scope>
    <source>
        <strain evidence="7">AF72</strain>
    </source>
</reference>
<dbReference type="Pfam" id="PF01697">
    <property type="entry name" value="Glyco_transf_92"/>
    <property type="match status" value="1"/>
</dbReference>
<name>A0AA36GBB7_9BILA</name>
<gene>
    <name evidence="7" type="ORF">MSPICULIGERA_LOCUS25332</name>
</gene>
<dbReference type="PANTHER" id="PTHR47024">
    <property type="entry name" value="BIOFILM ABSENT ON HEAD (AFTER YERSINIA EXPOSURE)-RELATED"/>
    <property type="match status" value="1"/>
</dbReference>
<evidence type="ECO:0000256" key="5">
    <source>
        <dbReference type="ARBA" id="ARBA00023136"/>
    </source>
</evidence>
<keyword evidence="4 6" id="KW-0808">Transferase</keyword>
<sequence>MPFGPKKYRFLLLFIVIFVIFIFLHDRKPGLPSWFELERIDPVEATLKRSIFEQHYPKARSNPSRITKYGNSGFGDSHYEVPIDDEAVYVYKAYYDLRDPAGPRIRVLLTSNCSILANTTNTWDLKIRGKSIGVAWKKLTNGNRLSKCMDEGCAYWHYDIASKVYEGNVPDMITFHRNEFFAEIPVERSPSKYTDDISACIGALHWFNDWPRLILYVEMARLNGISRILVTWQSISKEVQAVIDYYQQRGIIKPHPWPLLSFNEKRDPNSNVYIVSHNLFTQHCNFWSSSKYTFLSDVDEMLYMRYHNKTLYVLLILQIGQANSEAGYNFKHTQLAVKMAPQPFEFEEFLKLDGLRKPKAYAEYRFPKSIWLTEYTRVAWVHYAREFFANKTNYDIPPEEALYFHLRENFKKKDAVIQYPDVELFRKDETDERLRGMARTIREIFKNFEPGYRAPVNYALMEECRSQQNKTCDDSGVTCWDLLSEMDNWILAAPTPDSYYIPV</sequence>
<dbReference type="GO" id="GO:0016020">
    <property type="term" value="C:membrane"/>
    <property type="evidence" value="ECO:0007669"/>
    <property type="project" value="UniProtKB-SubCell"/>
</dbReference>
<evidence type="ECO:0000256" key="4">
    <source>
        <dbReference type="ARBA" id="ARBA00022679"/>
    </source>
</evidence>
<accession>A0AA36GBB7</accession>
<evidence type="ECO:0000256" key="2">
    <source>
        <dbReference type="ARBA" id="ARBA00007647"/>
    </source>
</evidence>
<dbReference type="EC" id="2.4.1.-" evidence="6"/>
<dbReference type="PANTHER" id="PTHR47024:SF1">
    <property type="entry name" value="GLYCOSYLTRANSFERASE FAMILY 92 PROTEIN"/>
    <property type="match status" value="1"/>
</dbReference>
<dbReference type="GO" id="GO:0016757">
    <property type="term" value="F:glycosyltransferase activity"/>
    <property type="evidence" value="ECO:0007669"/>
    <property type="project" value="UniProtKB-UniRule"/>
</dbReference>
<keyword evidence="8" id="KW-1185">Reference proteome</keyword>